<gene>
    <name evidence="2" type="ORF">B0I36DRAFT_348869</name>
</gene>
<feature type="chain" id="PRO_5040355444" evidence="1">
    <location>
        <begin position="22"/>
        <end position="270"/>
    </location>
</feature>
<dbReference type="Proteomes" id="UP000756346">
    <property type="component" value="Unassembled WGS sequence"/>
</dbReference>
<keyword evidence="3" id="KW-1185">Reference proteome</keyword>
<evidence type="ECO:0000256" key="1">
    <source>
        <dbReference type="SAM" id="SignalP"/>
    </source>
</evidence>
<accession>A0A9P9BQA2</accession>
<dbReference type="GeneID" id="70186279"/>
<keyword evidence="1" id="KW-0732">Signal</keyword>
<dbReference type="AlphaFoldDB" id="A0A9P9BQA2"/>
<comment type="caution">
    <text evidence="2">The sequence shown here is derived from an EMBL/GenBank/DDBJ whole genome shotgun (WGS) entry which is preliminary data.</text>
</comment>
<protein>
    <submittedName>
        <fullName evidence="2">Uncharacterized protein</fullName>
    </submittedName>
</protein>
<proteinExistence type="predicted"/>
<feature type="signal peptide" evidence="1">
    <location>
        <begin position="1"/>
        <end position="21"/>
    </location>
</feature>
<dbReference type="RefSeq" id="XP_046012345.1">
    <property type="nucleotide sequence ID" value="XM_046156733.1"/>
</dbReference>
<reference evidence="2" key="1">
    <citation type="journal article" date="2021" name="Nat. Commun.">
        <title>Genetic determinants of endophytism in the Arabidopsis root mycobiome.</title>
        <authorList>
            <person name="Mesny F."/>
            <person name="Miyauchi S."/>
            <person name="Thiergart T."/>
            <person name="Pickel B."/>
            <person name="Atanasova L."/>
            <person name="Karlsson M."/>
            <person name="Huettel B."/>
            <person name="Barry K.W."/>
            <person name="Haridas S."/>
            <person name="Chen C."/>
            <person name="Bauer D."/>
            <person name="Andreopoulos W."/>
            <person name="Pangilinan J."/>
            <person name="LaButti K."/>
            <person name="Riley R."/>
            <person name="Lipzen A."/>
            <person name="Clum A."/>
            <person name="Drula E."/>
            <person name="Henrissat B."/>
            <person name="Kohler A."/>
            <person name="Grigoriev I.V."/>
            <person name="Martin F.M."/>
            <person name="Hacquard S."/>
        </authorList>
    </citation>
    <scope>NUCLEOTIDE SEQUENCE</scope>
    <source>
        <strain evidence="2">MPI-CAGE-CH-0230</strain>
    </source>
</reference>
<dbReference type="EMBL" id="JAGTJQ010000005">
    <property type="protein sequence ID" value="KAH7030665.1"/>
    <property type="molecule type" value="Genomic_DNA"/>
</dbReference>
<evidence type="ECO:0000313" key="2">
    <source>
        <dbReference type="EMBL" id="KAH7030665.1"/>
    </source>
</evidence>
<evidence type="ECO:0000313" key="3">
    <source>
        <dbReference type="Proteomes" id="UP000756346"/>
    </source>
</evidence>
<sequence length="270" mass="27848">MMKVASLGIILGCVLFSSIAAATTTGIEKTLKTNQAGTRGASERTTSLATWMGALALPLSAPAPSPADPGGVGAVVEPAARARGVDLSYLADMVSYASGQIPQNTAFIKQTMRAIAAGQQHVEDPAVQAGIKEALAKTRSHLQNVGGALVAAVDAIKNLQSAGKGVVYSEQAAQLLQLAGQMRRMGRAAKRGLVNKSGKVRPLLENIDGGEGGNRDIDAMLKAVGLWAGSLRTVMGVVRSSGDLGQTQKNEVSAALEKVIKVARGLQKLQ</sequence>
<name>A0A9P9BQA2_9PEZI</name>
<organism evidence="2 3">
    <name type="scientific">Microdochium trichocladiopsis</name>
    <dbReference type="NCBI Taxonomy" id="1682393"/>
    <lineage>
        <taxon>Eukaryota</taxon>
        <taxon>Fungi</taxon>
        <taxon>Dikarya</taxon>
        <taxon>Ascomycota</taxon>
        <taxon>Pezizomycotina</taxon>
        <taxon>Sordariomycetes</taxon>
        <taxon>Xylariomycetidae</taxon>
        <taxon>Xylariales</taxon>
        <taxon>Microdochiaceae</taxon>
        <taxon>Microdochium</taxon>
    </lineage>
</organism>